<dbReference type="OrthoDB" id="7857658at2"/>
<keyword evidence="2" id="KW-1185">Reference proteome</keyword>
<organism evidence="1 2">
    <name type="scientific">Roseitalea porphyridii</name>
    <dbReference type="NCBI Taxonomy" id="1852022"/>
    <lineage>
        <taxon>Bacteria</taxon>
        <taxon>Pseudomonadati</taxon>
        <taxon>Pseudomonadota</taxon>
        <taxon>Alphaproteobacteria</taxon>
        <taxon>Hyphomicrobiales</taxon>
        <taxon>Ahrensiaceae</taxon>
        <taxon>Roseitalea</taxon>
    </lineage>
</organism>
<dbReference type="GeneID" id="90767336"/>
<gene>
    <name evidence="1" type="ORF">E0E05_08520</name>
</gene>
<name>A0A4P6UZS7_9HYPH</name>
<proteinExistence type="predicted"/>
<dbReference type="EMBL" id="CP036532">
    <property type="protein sequence ID" value="QBK30637.1"/>
    <property type="molecule type" value="Genomic_DNA"/>
</dbReference>
<evidence type="ECO:0000313" key="2">
    <source>
        <dbReference type="Proteomes" id="UP000293719"/>
    </source>
</evidence>
<sequence>MNEAELKALHERCEAAEAMDDTLADAAARMLEDRLDGKLTARDARAALLAGTDGAVNVVGHAYPGWALSFDGHASKAPNTVWRCTLKETRGPDDDQLVGIGNAKAMPLALLAAVAHLKMMHMAGYR</sequence>
<protein>
    <submittedName>
        <fullName evidence="1">Uncharacterized protein</fullName>
    </submittedName>
</protein>
<accession>A0A4P6UZS7</accession>
<dbReference type="AlphaFoldDB" id="A0A4P6UZS7"/>
<reference evidence="1 2" key="1">
    <citation type="journal article" date="2017" name="Int. J. Syst. Evol. Microbiol.">
        <title>Roseitalea porphyridii gen. nov., sp. nov., isolated from a red alga, and reclassification of Hoeflea suaedae Chung et al. 2013 as Pseudohoeflea suaedae gen. nov., comb. nov.</title>
        <authorList>
            <person name="Hyeon J.W."/>
            <person name="Jeong S.E."/>
            <person name="Baek K."/>
            <person name="Jeon C.O."/>
        </authorList>
    </citation>
    <scope>NUCLEOTIDE SEQUENCE [LARGE SCALE GENOMIC DNA]</scope>
    <source>
        <strain evidence="1 2">MA7-20</strain>
    </source>
</reference>
<evidence type="ECO:0000313" key="1">
    <source>
        <dbReference type="EMBL" id="QBK30637.1"/>
    </source>
</evidence>
<dbReference type="KEGG" id="rpod:E0E05_08520"/>
<dbReference type="RefSeq" id="WP_131616323.1">
    <property type="nucleotide sequence ID" value="NZ_CP036532.1"/>
</dbReference>
<dbReference type="Proteomes" id="UP000293719">
    <property type="component" value="Chromosome"/>
</dbReference>